<keyword evidence="1" id="KW-1133">Transmembrane helix</keyword>
<sequence length="291" mass="34061">MSHNLSEDTSLPISCPSCGYPISLRYCSRCGEERLRPELRSVFYLLKQFLEDITSVDGKIGSTLQLMLLKPGQFELNFYQGRRVDFLRPITFFLLINVLFVFLSPITDFYVTFVDQLTLQPYSGWIKEWTLNKIAAMGATPNEFKVHYDQLVKVLARSLIILQVPIFAVFSYFICYRKSYYFADHLIFSLNLHAWLLIWIVAAQVPEWVILTFADLFGFRESVAGIYFLLLPIGLIAYMAAALRRFWRFNWWSVAIRVVALMFAFQVAHSIFRLTQFFLTFYMVQMPEMNI</sequence>
<accession>A0AA51X5E2</accession>
<feature type="transmembrane region" description="Helical" evidence="1">
    <location>
        <begin position="255"/>
        <end position="284"/>
    </location>
</feature>
<evidence type="ECO:0000313" key="2">
    <source>
        <dbReference type="EMBL" id="WMS85659.1"/>
    </source>
</evidence>
<evidence type="ECO:0000313" key="3">
    <source>
        <dbReference type="Proteomes" id="UP001239782"/>
    </source>
</evidence>
<keyword evidence="1" id="KW-0812">Transmembrane</keyword>
<organism evidence="2 3">
    <name type="scientific">Pleionea litopenaei</name>
    <dbReference type="NCBI Taxonomy" id="3070815"/>
    <lineage>
        <taxon>Bacteria</taxon>
        <taxon>Pseudomonadati</taxon>
        <taxon>Pseudomonadota</taxon>
        <taxon>Gammaproteobacteria</taxon>
        <taxon>Oceanospirillales</taxon>
        <taxon>Pleioneaceae</taxon>
        <taxon>Pleionea</taxon>
    </lineage>
</organism>
<feature type="transmembrane region" description="Helical" evidence="1">
    <location>
        <begin position="186"/>
        <end position="205"/>
    </location>
</feature>
<feature type="transmembrane region" description="Helical" evidence="1">
    <location>
        <begin position="154"/>
        <end position="174"/>
    </location>
</feature>
<keyword evidence="1" id="KW-0472">Membrane</keyword>
<protein>
    <submittedName>
        <fullName evidence="2">DUF3667 domain-containing protein</fullName>
    </submittedName>
</protein>
<keyword evidence="3" id="KW-1185">Reference proteome</keyword>
<feature type="transmembrane region" description="Helical" evidence="1">
    <location>
        <begin position="92"/>
        <end position="113"/>
    </location>
</feature>
<dbReference type="Pfam" id="PF12412">
    <property type="entry name" value="DUF3667"/>
    <property type="match status" value="1"/>
</dbReference>
<evidence type="ECO:0000256" key="1">
    <source>
        <dbReference type="SAM" id="Phobius"/>
    </source>
</evidence>
<reference evidence="2 3" key="1">
    <citation type="submission" date="2023-08" db="EMBL/GenBank/DDBJ databases">
        <title>Pleionea litopenaei sp. nov., isolated from stomach of juvenile Litopenaeus vannamei.</title>
        <authorList>
            <person name="Rho A.M."/>
            <person name="Hwang C.Y."/>
        </authorList>
    </citation>
    <scope>NUCLEOTIDE SEQUENCE [LARGE SCALE GENOMIC DNA]</scope>
    <source>
        <strain evidence="2 3">HL-JVS1</strain>
    </source>
</reference>
<name>A0AA51X5E2_9GAMM</name>
<feature type="transmembrane region" description="Helical" evidence="1">
    <location>
        <begin position="225"/>
        <end position="243"/>
    </location>
</feature>
<dbReference type="RefSeq" id="WP_309200812.1">
    <property type="nucleotide sequence ID" value="NZ_CP133548.1"/>
</dbReference>
<dbReference type="InterPro" id="IPR022134">
    <property type="entry name" value="DUF3667"/>
</dbReference>
<gene>
    <name evidence="2" type="ORF">Q9312_10580</name>
</gene>
<proteinExistence type="predicted"/>
<dbReference type="Proteomes" id="UP001239782">
    <property type="component" value="Chromosome"/>
</dbReference>
<dbReference type="KEGG" id="plei:Q9312_10580"/>
<dbReference type="EMBL" id="CP133548">
    <property type="protein sequence ID" value="WMS85659.1"/>
    <property type="molecule type" value="Genomic_DNA"/>
</dbReference>
<dbReference type="AlphaFoldDB" id="A0AA51X5E2"/>